<dbReference type="PANTHER" id="PTHR12526">
    <property type="entry name" value="GLYCOSYLTRANSFERASE"/>
    <property type="match status" value="1"/>
</dbReference>
<dbReference type="STRING" id="53406.SAMN05421553_2386"/>
<proteinExistence type="predicted"/>
<dbReference type="GO" id="GO:1901135">
    <property type="term" value="P:carbohydrate derivative metabolic process"/>
    <property type="evidence" value="ECO:0007669"/>
    <property type="project" value="UniProtKB-ARBA"/>
</dbReference>
<dbReference type="SUPFAM" id="SSF53756">
    <property type="entry name" value="UDP-Glycosyltransferase/glycogen phosphorylase"/>
    <property type="match status" value="1"/>
</dbReference>
<dbReference type="RefSeq" id="WP_139272661.1">
    <property type="nucleotide sequence ID" value="NZ_FNSC01000001.1"/>
</dbReference>
<dbReference type="AlphaFoldDB" id="A0A1H4ZFF4"/>
<feature type="domain" description="Glycosyl transferase family 1" evidence="1">
    <location>
        <begin position="196"/>
        <end position="334"/>
    </location>
</feature>
<dbReference type="Gene3D" id="3.40.50.2000">
    <property type="entry name" value="Glycogen Phosphorylase B"/>
    <property type="match status" value="2"/>
</dbReference>
<reference evidence="3" key="1">
    <citation type="submission" date="2016-10" db="EMBL/GenBank/DDBJ databases">
        <authorList>
            <person name="Varghese N."/>
            <person name="Submissions S."/>
        </authorList>
    </citation>
    <scope>NUCLEOTIDE SEQUENCE [LARGE SCALE GENOMIC DNA]</scope>
    <source>
        <strain evidence="3">DSM 12111</strain>
    </source>
</reference>
<organism evidence="2 3">
    <name type="scientific">Pseudomonas anguilliseptica</name>
    <dbReference type="NCBI Taxonomy" id="53406"/>
    <lineage>
        <taxon>Bacteria</taxon>
        <taxon>Pseudomonadati</taxon>
        <taxon>Pseudomonadota</taxon>
        <taxon>Gammaproteobacteria</taxon>
        <taxon>Pseudomonadales</taxon>
        <taxon>Pseudomonadaceae</taxon>
        <taxon>Pseudomonas</taxon>
    </lineage>
</organism>
<evidence type="ECO:0000259" key="1">
    <source>
        <dbReference type="Pfam" id="PF00534"/>
    </source>
</evidence>
<sequence>MSVLNVMWSGGAAFVSVHKVHRQILQLGKPGEPVETLLLQSGDAAPLADVGRVTALGLSTARIKGAGLLGALQRVLARRQLAKRLMQQPPRVVLIDGIGVAAFILPLLEKLTAARAVVMFHGSKRLKAAHIALLRRFPAGRLDLVAVSATLAAELEAQVGLKVLNGRVAIEPVAFRSSLMAREAAQRALGIPPGAGRTIGAVGRLVPEKGFSRLVTAAAGWLLNNPEDRLVIVGEGVERQHLAALAEELGVINQVHLTGHHAEVPRLYSAFDLICIPSEQEGLGLVLPEAVIAGVPVLASDLAVFREQLNGATGLLPFATEAWRDALNTVLTEDLGALAHVQRAGMDAEGVWARFEVFYQRLLAR</sequence>
<keyword evidence="2" id="KW-0808">Transferase</keyword>
<dbReference type="EMBL" id="FNSC01000001">
    <property type="protein sequence ID" value="SED28697.1"/>
    <property type="molecule type" value="Genomic_DNA"/>
</dbReference>
<keyword evidence="3" id="KW-1185">Reference proteome</keyword>
<evidence type="ECO:0000313" key="3">
    <source>
        <dbReference type="Proteomes" id="UP000242849"/>
    </source>
</evidence>
<accession>A0A1H4ZFF4</accession>
<dbReference type="InterPro" id="IPR001296">
    <property type="entry name" value="Glyco_trans_1"/>
</dbReference>
<evidence type="ECO:0000313" key="2">
    <source>
        <dbReference type="EMBL" id="SED28697.1"/>
    </source>
</evidence>
<protein>
    <submittedName>
        <fullName evidence="2">Glycosyl transferases group 1</fullName>
    </submittedName>
</protein>
<dbReference type="Proteomes" id="UP000242849">
    <property type="component" value="Unassembled WGS sequence"/>
</dbReference>
<dbReference type="Pfam" id="PF00534">
    <property type="entry name" value="Glycos_transf_1"/>
    <property type="match status" value="1"/>
</dbReference>
<dbReference type="OrthoDB" id="9792269at2"/>
<name>A0A1H4ZFF4_PSEAG</name>
<dbReference type="PANTHER" id="PTHR12526:SF636">
    <property type="entry name" value="BLL3647 PROTEIN"/>
    <property type="match status" value="1"/>
</dbReference>
<dbReference type="GO" id="GO:0016757">
    <property type="term" value="F:glycosyltransferase activity"/>
    <property type="evidence" value="ECO:0007669"/>
    <property type="project" value="InterPro"/>
</dbReference>
<gene>
    <name evidence="2" type="ORF">SAMN05421553_2386</name>
</gene>